<dbReference type="EMBL" id="HBGD01005550">
    <property type="protein sequence ID" value="CAD9081366.1"/>
    <property type="molecule type" value="Transcribed_RNA"/>
</dbReference>
<protein>
    <submittedName>
        <fullName evidence="1">Uncharacterized protein</fullName>
    </submittedName>
</protein>
<evidence type="ECO:0000313" key="1">
    <source>
        <dbReference type="EMBL" id="CAD9081366.1"/>
    </source>
</evidence>
<dbReference type="AlphaFoldDB" id="A0A7S1KPW7"/>
<accession>A0A7S1KPW7</accession>
<gene>
    <name evidence="1" type="ORF">PCOS0759_LOCUS4606</name>
</gene>
<reference evidence="1" key="1">
    <citation type="submission" date="2021-01" db="EMBL/GenBank/DDBJ databases">
        <authorList>
            <person name="Corre E."/>
            <person name="Pelletier E."/>
            <person name="Niang G."/>
            <person name="Scheremetjew M."/>
            <person name="Finn R."/>
            <person name="Kale V."/>
            <person name="Holt S."/>
            <person name="Cochrane G."/>
            <person name="Meng A."/>
            <person name="Brown T."/>
            <person name="Cohen L."/>
        </authorList>
    </citation>
    <scope>NUCLEOTIDE SEQUENCE</scope>
    <source>
        <strain evidence="1">WS</strain>
    </source>
</reference>
<proteinExistence type="predicted"/>
<name>A0A7S1KPW7_9EUKA</name>
<sequence length="100" mass="11375">MLPMHARINPHKKIQTMQRWTRELVKIVTFACPKKSHIRLSDFQWARNLSMLVQQVSVFFVLRSKISQKKPTHASHRASSSLTIACPFLCASSSGKCPPS</sequence>
<organism evidence="1">
    <name type="scientific">Percolomonas cosmopolitus</name>
    <dbReference type="NCBI Taxonomy" id="63605"/>
    <lineage>
        <taxon>Eukaryota</taxon>
        <taxon>Discoba</taxon>
        <taxon>Heterolobosea</taxon>
        <taxon>Tetramitia</taxon>
        <taxon>Eutetramitia</taxon>
        <taxon>Percolomonadidae</taxon>
        <taxon>Percolomonas</taxon>
    </lineage>
</organism>